<dbReference type="InterPro" id="IPR001849">
    <property type="entry name" value="PH_domain"/>
</dbReference>
<feature type="compositionally biased region" description="Basic and acidic residues" evidence="1">
    <location>
        <begin position="242"/>
        <end position="255"/>
    </location>
</feature>
<gene>
    <name evidence="3" type="primary">plekho2</name>
</gene>
<dbReference type="Pfam" id="PF00169">
    <property type="entry name" value="PH"/>
    <property type="match status" value="1"/>
</dbReference>
<name>A0A8C5GKQ5_GOUWI</name>
<evidence type="ECO:0000259" key="2">
    <source>
        <dbReference type="PROSITE" id="PS50003"/>
    </source>
</evidence>
<reference evidence="3" key="1">
    <citation type="submission" date="2020-06" db="EMBL/GenBank/DDBJ databases">
        <authorList>
            <consortium name="Wellcome Sanger Institute Data Sharing"/>
        </authorList>
    </citation>
    <scope>NUCLEOTIDE SEQUENCE [LARGE SCALE GENOMIC DNA]</scope>
</reference>
<dbReference type="PANTHER" id="PTHR15871">
    <property type="entry name" value="PH DOMAIN-CONTAINING PROTEIN"/>
    <property type="match status" value="1"/>
</dbReference>
<keyword evidence="4" id="KW-1185">Reference proteome</keyword>
<evidence type="ECO:0000313" key="3">
    <source>
        <dbReference type="Ensembl" id="ENSGWIP00000031870.1"/>
    </source>
</evidence>
<dbReference type="Ensembl" id="ENSGWIT00000034699.1">
    <property type="protein sequence ID" value="ENSGWIP00000031870.1"/>
    <property type="gene ID" value="ENSGWIG00000016447.1"/>
</dbReference>
<dbReference type="GeneID" id="114456771"/>
<dbReference type="Proteomes" id="UP000694680">
    <property type="component" value="Chromosome 3"/>
</dbReference>
<proteinExistence type="predicted"/>
<dbReference type="OrthoDB" id="8860305at2759"/>
<evidence type="ECO:0000313" key="4">
    <source>
        <dbReference type="Proteomes" id="UP000694680"/>
    </source>
</evidence>
<protein>
    <recommendedName>
        <fullName evidence="2">PH domain-containing protein</fullName>
    </recommendedName>
</protein>
<dbReference type="SMART" id="SM00233">
    <property type="entry name" value="PH"/>
    <property type="match status" value="1"/>
</dbReference>
<feature type="domain" description="PH" evidence="2">
    <location>
        <begin position="17"/>
        <end position="120"/>
    </location>
</feature>
<accession>A0A8C5GKQ5</accession>
<organism evidence="3 4">
    <name type="scientific">Gouania willdenowi</name>
    <name type="common">Blunt-snouted clingfish</name>
    <name type="synonym">Lepadogaster willdenowi</name>
    <dbReference type="NCBI Taxonomy" id="441366"/>
    <lineage>
        <taxon>Eukaryota</taxon>
        <taxon>Metazoa</taxon>
        <taxon>Chordata</taxon>
        <taxon>Craniata</taxon>
        <taxon>Vertebrata</taxon>
        <taxon>Euteleostomi</taxon>
        <taxon>Actinopterygii</taxon>
        <taxon>Neopterygii</taxon>
        <taxon>Teleostei</taxon>
        <taxon>Neoteleostei</taxon>
        <taxon>Acanthomorphata</taxon>
        <taxon>Ovalentaria</taxon>
        <taxon>Blenniimorphae</taxon>
        <taxon>Blenniiformes</taxon>
        <taxon>Gobiesocoidei</taxon>
        <taxon>Gobiesocidae</taxon>
        <taxon>Gobiesocinae</taxon>
        <taxon>Gouania</taxon>
    </lineage>
</organism>
<dbReference type="AlphaFoldDB" id="A0A8C5GKQ5"/>
<dbReference type="Gene3D" id="2.30.29.30">
    <property type="entry name" value="Pleckstrin-homology domain (PH domain)/Phosphotyrosine-binding domain (PTB)"/>
    <property type="match status" value="1"/>
</dbReference>
<feature type="compositionally biased region" description="Basic and acidic residues" evidence="1">
    <location>
        <begin position="293"/>
        <end position="316"/>
    </location>
</feature>
<dbReference type="PANTHER" id="PTHR15871:SF2">
    <property type="entry name" value="PLECKSTRIN HOMOLOGY DOMAIN-CONTAINING FAMILY O MEMBER 2"/>
    <property type="match status" value="1"/>
</dbReference>
<dbReference type="SUPFAM" id="SSF50729">
    <property type="entry name" value="PH domain-like"/>
    <property type="match status" value="1"/>
</dbReference>
<feature type="region of interest" description="Disordered" evidence="1">
    <location>
        <begin position="222"/>
        <end position="369"/>
    </location>
</feature>
<dbReference type="GO" id="GO:0071888">
    <property type="term" value="P:macrophage apoptotic process"/>
    <property type="evidence" value="ECO:0007669"/>
    <property type="project" value="TreeGrafter"/>
</dbReference>
<dbReference type="InterPro" id="IPR043448">
    <property type="entry name" value="PKHO1/2"/>
</dbReference>
<reference evidence="3" key="3">
    <citation type="submission" date="2025-09" db="UniProtKB">
        <authorList>
            <consortium name="Ensembl"/>
        </authorList>
    </citation>
    <scope>IDENTIFICATION</scope>
</reference>
<reference evidence="3" key="2">
    <citation type="submission" date="2025-08" db="UniProtKB">
        <authorList>
            <consortium name="Ensembl"/>
        </authorList>
    </citation>
    <scope>IDENTIFICATION</scope>
</reference>
<dbReference type="PROSITE" id="PS50003">
    <property type="entry name" value="PH_DOMAIN"/>
    <property type="match status" value="1"/>
</dbReference>
<dbReference type="InterPro" id="IPR011993">
    <property type="entry name" value="PH-like_dom_sf"/>
</dbReference>
<sequence>MEEEAKEDPCTHNNPQFQGKAGWLKKAPCRLLATYKERYVRVERTEMVVYENQDLQTCIEKVDLENYDQCQELKSRFQKKHRLILIRSPKAGNKVCDIKFQTPSAEEKEAWIRALRDGINQAKNKVLDEVKVDKSSNLEHVTRSRPRGNANRRPPTKIHMKEVAVVSSEGLLRLDLDLEDAYMPNGSHQTSTGLNGISNDTIVSTSQSDLSGHSEVHMVTNVEKHETGAPPKIKVIPMPPKKKSEPQEEPQDKQVPKAPPPPAQEAKPQACSETEVTWAPSLPANKPRPLHRQPSEADGGTKSDIMRETTEERSSDSSDTEGAEPISSRPESEPDPEQAPPTQEVPVERKSTSSDQSSEDGGGDSDHENISAASRFEIYKRSNALCSWDTSVLDALKPSVNKPVVPFKPSSKARSASIGDLLSDSMSKLSSVVCVEMEETSELLSRVTQAEGQNIAEDLLTEAMEKLRVAQYVLTKANTLTPTHTSRSRKSW</sequence>
<dbReference type="RefSeq" id="XP_028294552.1">
    <property type="nucleotide sequence ID" value="XM_028438751.1"/>
</dbReference>
<evidence type="ECO:0000256" key="1">
    <source>
        <dbReference type="SAM" id="MobiDB-lite"/>
    </source>
</evidence>
<dbReference type="CTD" id="80301"/>